<dbReference type="InterPro" id="IPR000219">
    <property type="entry name" value="DH_dom"/>
</dbReference>
<feature type="compositionally biased region" description="Basic and acidic residues" evidence="2">
    <location>
        <begin position="1345"/>
        <end position="1354"/>
    </location>
</feature>
<evidence type="ECO:0000313" key="4">
    <source>
        <dbReference type="EMBL" id="TPX14153.1"/>
    </source>
</evidence>
<evidence type="ECO:0000256" key="2">
    <source>
        <dbReference type="SAM" id="MobiDB-lite"/>
    </source>
</evidence>
<dbReference type="GO" id="GO:0005737">
    <property type="term" value="C:cytoplasm"/>
    <property type="evidence" value="ECO:0007669"/>
    <property type="project" value="TreeGrafter"/>
</dbReference>
<evidence type="ECO:0000256" key="1">
    <source>
        <dbReference type="SAM" id="Coils"/>
    </source>
</evidence>
<dbReference type="InParanoid" id="A0A507B2R8"/>
<feature type="compositionally biased region" description="Polar residues" evidence="2">
    <location>
        <begin position="813"/>
        <end position="827"/>
    </location>
</feature>
<feature type="region of interest" description="Disordered" evidence="2">
    <location>
        <begin position="813"/>
        <end position="872"/>
    </location>
</feature>
<keyword evidence="1" id="KW-0175">Coiled coil</keyword>
<name>A0A507B2R8_9PEZI</name>
<protein>
    <recommendedName>
        <fullName evidence="3">DH domain-containing protein</fullName>
    </recommendedName>
</protein>
<dbReference type="STRING" id="1093900.A0A507B2R8"/>
<feature type="domain" description="DH" evidence="3">
    <location>
        <begin position="249"/>
        <end position="455"/>
    </location>
</feature>
<dbReference type="PROSITE" id="PS50010">
    <property type="entry name" value="DH_2"/>
    <property type="match status" value="1"/>
</dbReference>
<dbReference type="Pfam" id="PF00621">
    <property type="entry name" value="RhoGEF"/>
    <property type="match status" value="1"/>
</dbReference>
<reference evidence="4 5" key="1">
    <citation type="submission" date="2019-06" db="EMBL/GenBank/DDBJ databases">
        <title>Draft genome sequence of the filamentous fungus Phialemoniopsis curvata isolated from diesel fuel.</title>
        <authorList>
            <person name="Varaljay V.A."/>
            <person name="Lyon W.J."/>
            <person name="Crouch A.L."/>
            <person name="Drake C.E."/>
            <person name="Hollomon J.M."/>
            <person name="Nadeau L.J."/>
            <person name="Nunn H.S."/>
            <person name="Stevenson B.S."/>
            <person name="Bojanowski C.L."/>
            <person name="Crookes-Goodson W.J."/>
        </authorList>
    </citation>
    <scope>NUCLEOTIDE SEQUENCE [LARGE SCALE GENOMIC DNA]</scope>
    <source>
        <strain evidence="4 5">D216</strain>
    </source>
</reference>
<feature type="compositionally biased region" description="Polar residues" evidence="2">
    <location>
        <begin position="1128"/>
        <end position="1141"/>
    </location>
</feature>
<dbReference type="Gene3D" id="1.20.900.10">
    <property type="entry name" value="Dbl homology (DH) domain"/>
    <property type="match status" value="1"/>
</dbReference>
<gene>
    <name evidence="4" type="ORF">E0L32_000547</name>
</gene>
<proteinExistence type="predicted"/>
<dbReference type="InterPro" id="IPR057454">
    <property type="entry name" value="Bud3_C"/>
</dbReference>
<feature type="region of interest" description="Disordered" evidence="2">
    <location>
        <begin position="1098"/>
        <end position="1354"/>
    </location>
</feature>
<dbReference type="GO" id="GO:0005085">
    <property type="term" value="F:guanyl-nucleotide exchange factor activity"/>
    <property type="evidence" value="ECO:0007669"/>
    <property type="project" value="InterPro"/>
</dbReference>
<dbReference type="RefSeq" id="XP_030995864.1">
    <property type="nucleotide sequence ID" value="XM_031140002.1"/>
</dbReference>
<evidence type="ECO:0000313" key="5">
    <source>
        <dbReference type="Proteomes" id="UP000319257"/>
    </source>
</evidence>
<dbReference type="PANTHER" id="PTHR12673">
    <property type="entry name" value="FACIOGENITAL DYSPLASIA PROTEIN"/>
    <property type="match status" value="1"/>
</dbReference>
<feature type="compositionally biased region" description="Polar residues" evidence="2">
    <location>
        <begin position="1272"/>
        <end position="1287"/>
    </location>
</feature>
<dbReference type="SMART" id="SM00325">
    <property type="entry name" value="RhoGEF"/>
    <property type="match status" value="1"/>
</dbReference>
<dbReference type="SUPFAM" id="SSF48065">
    <property type="entry name" value="DBL homology domain (DH-domain)"/>
    <property type="match status" value="1"/>
</dbReference>
<accession>A0A507B2R8</accession>
<comment type="caution">
    <text evidence="4">The sequence shown here is derived from an EMBL/GenBank/DDBJ whole genome shotgun (WGS) entry which is preliminary data.</text>
</comment>
<dbReference type="InterPro" id="IPR035899">
    <property type="entry name" value="DBL_dom_sf"/>
</dbReference>
<dbReference type="PANTHER" id="PTHR12673:SF261">
    <property type="entry name" value="BUD3"/>
    <property type="match status" value="1"/>
</dbReference>
<dbReference type="Pfam" id="PF25351">
    <property type="entry name" value="PH_BUD3_C"/>
    <property type="match status" value="1"/>
</dbReference>
<evidence type="ECO:0000259" key="3">
    <source>
        <dbReference type="PROSITE" id="PS50010"/>
    </source>
</evidence>
<dbReference type="InterPro" id="IPR051092">
    <property type="entry name" value="FYVE_RhoGEF_PH"/>
</dbReference>
<feature type="compositionally biased region" description="Low complexity" evidence="2">
    <location>
        <begin position="1246"/>
        <end position="1271"/>
    </location>
</feature>
<dbReference type="EMBL" id="SKBQ01000002">
    <property type="protein sequence ID" value="TPX14153.1"/>
    <property type="molecule type" value="Genomic_DNA"/>
</dbReference>
<feature type="coiled-coil region" evidence="1">
    <location>
        <begin position="1473"/>
        <end position="1500"/>
    </location>
</feature>
<organism evidence="4 5">
    <name type="scientific">Thyridium curvatum</name>
    <dbReference type="NCBI Taxonomy" id="1093900"/>
    <lineage>
        <taxon>Eukaryota</taxon>
        <taxon>Fungi</taxon>
        <taxon>Dikarya</taxon>
        <taxon>Ascomycota</taxon>
        <taxon>Pezizomycotina</taxon>
        <taxon>Sordariomycetes</taxon>
        <taxon>Sordariomycetidae</taxon>
        <taxon>Thyridiales</taxon>
        <taxon>Thyridiaceae</taxon>
        <taxon>Thyridium</taxon>
    </lineage>
</organism>
<feature type="compositionally biased region" description="Polar residues" evidence="2">
    <location>
        <begin position="1313"/>
        <end position="1344"/>
    </location>
</feature>
<dbReference type="OrthoDB" id="4066896at2759"/>
<sequence length="1517" mass="168908">MVRVTEELALSPEQNTLYYANDPLLGHLPVLVFHGPSTTANYTLNSSRVQIHVYSPAGFASFPRITTSPTSPFYSVVGHLPREFQGDEICRGLAFGLFKYFTELPEAVKNHVRNQYPTTRGRRPGSAPALFGEQHAADLAKSMTKSDLTVQTVQVLQAALQTQHISNVDIDLVLPPGAIIPLQPEDLEEVPEDEDDILDPTLRQYGMYTPLVKLFGEPIFLPTSKLRRAPSRPTSINRSKSFTRDQKVELRMKMGELVDTEERYVLKLNELVKHIADDFRQKAKSRSAGSISPTEDEIERLFPQSADRILQINSAFVRELRKVMDETEQDAVKDWDSSVPSSRLGGSAKVKDPSGALAMARVFLDWFPRFTDCYQDYIRASQNFPQLLNQFLDKQSSFRARVVQTGEQALRSILIEPVQRLPRYSLFIDQIVGCLPITHPALQLMLKARDIITNICSMDEPLQDKPHVASRLRNMIECWPVDLEPRGRLVFAVDYVELAALYDSSPHNLDMQDRAGMFLVFSDCIIMVKKKGGTTLTSRDLLREVDKPSPAGLLASMTNAAGGQGTYEFAFTGWHDLADVRFTESVNGRLVWMTSTKELRGSHASEYATSKAVTSRCFVLQESFDSKASKYTEEIVKARIEGRFSETEREDPTWTLRSVRMPDNNFGLHAAIFQEAAEQLVEGRKEPAAIRVVLDNEKGTKGAPVGHYGVEIVVEVRTRDMKRLTMNTLGLNGKKYTDDVALEDFLPTLSRRVVQLLSHQCNCSNYQLAPALVSYYTKVLRGLSFTATRPERARSFLSTSPVKLLSSFLGGTSTPIESTSPQRQKASVANAPPLPPKPPSRSSSRQDVVSLNGSVRDRNQGQVGGDDERPENPLVRLEQTFTGYVAALQSRKGQFVGRILMNRSVVDELSVNDLYNKLIESPFDWETSAELGAEVIFAAFEKFARIAWREQMGPIMTIQALDALQERSSRRVPGDFADFVNYLFGDMAPQNRRAFTALIKLLADLLDGCGNDGDRGALTIAFAELLVVDGNAHDYINLLDRLVEDCDRIFDDVGGFGASFTLRGSAYESLNSTTRSHKSNTGSITSNTSSLRRKLGFDTLLRQNTKTDPERPSMWRTLSKHHRHPATGESSSLSKASVNRSRSIDMGVQPQSPSRLRRPGSRDRPPIAGAFEDSRPPSSHRPNSSHRLETIGEPEVEPPPEKSLKKKRRSSLSDLKSLMAAVSIDDGEETPMPLRITKGTSEKFNSSPRIPVPVSKIPISPQQQSIRSPRQNENATSATSPQKTLASPPTFEKPRHGKTLSTSQIPTLRIARNPTSQSGPDSPIRPSTSPTKSTNPKLRLQSPQKLRERLQTEKKAVEDVDATLKSELSRIAEDMAKVNGAMPRSGTTEITKLTASVKALEDRIPQMMAELTERHAAIQRDLESTLKANEAKVKAIDQLFKESTAENELLYEKFNSELGKIVKALKGKGRDDKEELVSKLREQSEETAKAKKENARLRREMVSLRTILKGGGESAAS</sequence>
<dbReference type="Proteomes" id="UP000319257">
    <property type="component" value="Unassembled WGS sequence"/>
</dbReference>
<keyword evidence="5" id="KW-1185">Reference proteome</keyword>
<dbReference type="GeneID" id="41967994"/>